<dbReference type="Proteomes" id="UP000661077">
    <property type="component" value="Unassembled WGS sequence"/>
</dbReference>
<protein>
    <recommendedName>
        <fullName evidence="3">DUF4314 domain-containing protein</fullName>
    </recommendedName>
</protein>
<proteinExistence type="predicted"/>
<sequence length="63" mass="7160">MPTSKHDFAEGDRVRAQRRPEFPDGTVLRLMDLGYLLVRWDSDVLETAHHSELTKVANGAPQK</sequence>
<accession>A0ABS1WW10</accession>
<organism evidence="1 2">
    <name type="scientific">Steroidobacter gossypii</name>
    <dbReference type="NCBI Taxonomy" id="2805490"/>
    <lineage>
        <taxon>Bacteria</taxon>
        <taxon>Pseudomonadati</taxon>
        <taxon>Pseudomonadota</taxon>
        <taxon>Gammaproteobacteria</taxon>
        <taxon>Steroidobacterales</taxon>
        <taxon>Steroidobacteraceae</taxon>
        <taxon>Steroidobacter</taxon>
    </lineage>
</organism>
<keyword evidence="2" id="KW-1185">Reference proteome</keyword>
<evidence type="ECO:0000313" key="1">
    <source>
        <dbReference type="EMBL" id="MBM0105148.1"/>
    </source>
</evidence>
<gene>
    <name evidence="1" type="ORF">JM946_10320</name>
</gene>
<dbReference type="EMBL" id="JAEVLS010000002">
    <property type="protein sequence ID" value="MBM0105148.1"/>
    <property type="molecule type" value="Genomic_DNA"/>
</dbReference>
<evidence type="ECO:0008006" key="3">
    <source>
        <dbReference type="Google" id="ProtNLM"/>
    </source>
</evidence>
<name>A0ABS1WW10_9GAMM</name>
<evidence type="ECO:0000313" key="2">
    <source>
        <dbReference type="Proteomes" id="UP000661077"/>
    </source>
</evidence>
<comment type="caution">
    <text evidence="1">The sequence shown here is derived from an EMBL/GenBank/DDBJ whole genome shotgun (WGS) entry which is preliminary data.</text>
</comment>
<reference evidence="1 2" key="1">
    <citation type="journal article" date="2021" name="Int. J. Syst. Evol. Microbiol.">
        <title>Steroidobacter gossypii sp. nov., isolated from soil of cotton cropping field.</title>
        <authorList>
            <person name="Huang R."/>
            <person name="Yang S."/>
            <person name="Zhen C."/>
            <person name="Liu W."/>
        </authorList>
    </citation>
    <scope>NUCLEOTIDE SEQUENCE [LARGE SCALE GENOMIC DNA]</scope>
    <source>
        <strain evidence="1 2">S1-65</strain>
    </source>
</reference>